<evidence type="ECO:0000256" key="5">
    <source>
        <dbReference type="ARBA" id="ARBA00048200"/>
    </source>
</evidence>
<evidence type="ECO:0000256" key="2">
    <source>
        <dbReference type="ARBA" id="ARBA00010944"/>
    </source>
</evidence>
<keyword evidence="6" id="KW-0560">Oxidoreductase</keyword>
<dbReference type="Gene3D" id="3.90.25.10">
    <property type="entry name" value="UDP-galactose 4-epimerase, domain 1"/>
    <property type="match status" value="1"/>
</dbReference>
<dbReference type="Proteomes" id="UP000565262">
    <property type="component" value="Unassembled WGS sequence"/>
</dbReference>
<comment type="function">
    <text evidence="6">Catalyzes the reduction of dTDP-6-deoxy-L-lyxo-4-hexulose to yield dTDP-L-rhamnose.</text>
</comment>
<evidence type="ECO:0000256" key="6">
    <source>
        <dbReference type="RuleBase" id="RU364082"/>
    </source>
</evidence>
<comment type="caution">
    <text evidence="8">The sequence shown here is derived from an EMBL/GenBank/DDBJ whole genome shotgun (WGS) entry which is preliminary data.</text>
</comment>
<sequence length="312" mass="34665">MHIFFIEGDSPLAQGVQEHARTIRGIQCTLYDGDPEDLAELQRQLKDLSVDFVLNTYEFSDFRRAEQQPDKAWQINAIYPDHLAHICLEIGAALFHISSDEVIGETRGIAFSTTDTVHPLNPYGESKWQGEEAIRQCLKRRLILRLGDLFDSTEHHWLDQLIQQSATPSGVQDASDIILSPTAISDASRVIIAMLQQMDCGAECWGTYQYAGVEAISRSDFAELALELAEDSGLVQGMPEVRGVSAAALGLNGKLALHKEMNCQKIMDNFGIKQRSWRPALVEYLEYIADQKNAARAEAQAAGSDHSEESKS</sequence>
<dbReference type="EMBL" id="JACJFM010000013">
    <property type="protein sequence ID" value="MBB1487247.1"/>
    <property type="molecule type" value="Genomic_DNA"/>
</dbReference>
<reference evidence="8 9" key="1">
    <citation type="submission" date="2020-08" db="EMBL/GenBank/DDBJ databases">
        <title>Oceanospirillum sp. nov. isolated from marine sediment.</title>
        <authorList>
            <person name="Ji X."/>
        </authorList>
    </citation>
    <scope>NUCLEOTIDE SEQUENCE [LARGE SCALE GENOMIC DNA]</scope>
    <source>
        <strain evidence="8 9">D5</strain>
    </source>
</reference>
<dbReference type="SUPFAM" id="SSF51735">
    <property type="entry name" value="NAD(P)-binding Rossmann-fold domains"/>
    <property type="match status" value="1"/>
</dbReference>
<dbReference type="GO" id="GO:0009243">
    <property type="term" value="P:O antigen biosynthetic process"/>
    <property type="evidence" value="ECO:0007669"/>
    <property type="project" value="UniProtKB-UniPathway"/>
</dbReference>
<proteinExistence type="inferred from homology"/>
<accession>A0A839IS33</accession>
<dbReference type="UniPathway" id="UPA00281"/>
<dbReference type="UniPathway" id="UPA00124"/>
<organism evidence="8 9">
    <name type="scientific">Oceanospirillum sediminis</name>
    <dbReference type="NCBI Taxonomy" id="2760088"/>
    <lineage>
        <taxon>Bacteria</taxon>
        <taxon>Pseudomonadati</taxon>
        <taxon>Pseudomonadota</taxon>
        <taxon>Gammaproteobacteria</taxon>
        <taxon>Oceanospirillales</taxon>
        <taxon>Oceanospirillaceae</taxon>
        <taxon>Oceanospirillum</taxon>
    </lineage>
</organism>
<evidence type="ECO:0000313" key="9">
    <source>
        <dbReference type="Proteomes" id="UP000565262"/>
    </source>
</evidence>
<comment type="catalytic activity">
    <reaction evidence="5 6">
        <text>dTDP-beta-L-rhamnose + NADP(+) = dTDP-4-dehydro-beta-L-rhamnose + NADPH + H(+)</text>
        <dbReference type="Rhea" id="RHEA:21796"/>
        <dbReference type="ChEBI" id="CHEBI:15378"/>
        <dbReference type="ChEBI" id="CHEBI:57510"/>
        <dbReference type="ChEBI" id="CHEBI:57783"/>
        <dbReference type="ChEBI" id="CHEBI:58349"/>
        <dbReference type="ChEBI" id="CHEBI:62830"/>
        <dbReference type="EC" id="1.1.1.133"/>
    </reaction>
</comment>
<dbReference type="PANTHER" id="PTHR10491:SF4">
    <property type="entry name" value="METHIONINE ADENOSYLTRANSFERASE 2 SUBUNIT BETA"/>
    <property type="match status" value="1"/>
</dbReference>
<comment type="similarity">
    <text evidence="2 6">Belongs to the dTDP-4-dehydrorhamnose reductase family.</text>
</comment>
<dbReference type="GO" id="GO:0005829">
    <property type="term" value="C:cytosol"/>
    <property type="evidence" value="ECO:0007669"/>
    <property type="project" value="TreeGrafter"/>
</dbReference>
<dbReference type="RefSeq" id="WP_182809031.1">
    <property type="nucleotide sequence ID" value="NZ_JACJFM010000013.1"/>
</dbReference>
<gene>
    <name evidence="8" type="ORF">H4O21_11565</name>
</gene>
<dbReference type="InterPro" id="IPR036291">
    <property type="entry name" value="NAD(P)-bd_dom_sf"/>
</dbReference>
<dbReference type="InterPro" id="IPR005913">
    <property type="entry name" value="dTDP_dehydrorham_reduct"/>
</dbReference>
<keyword evidence="9" id="KW-1185">Reference proteome</keyword>
<dbReference type="Gene3D" id="3.40.50.720">
    <property type="entry name" value="NAD(P)-binding Rossmann-like Domain"/>
    <property type="match status" value="1"/>
</dbReference>
<evidence type="ECO:0000256" key="3">
    <source>
        <dbReference type="ARBA" id="ARBA00012929"/>
    </source>
</evidence>
<feature type="domain" description="RmlD-like substrate binding" evidence="7">
    <location>
        <begin position="26"/>
        <end position="286"/>
    </location>
</feature>
<comment type="cofactor">
    <cofactor evidence="6">
        <name>Mg(2+)</name>
        <dbReference type="ChEBI" id="CHEBI:18420"/>
    </cofactor>
    <text evidence="6">Binds 1 Mg(2+) ion per monomer.</text>
</comment>
<protein>
    <recommendedName>
        <fullName evidence="4 6">dTDP-4-dehydrorhamnose reductase</fullName>
        <ecNumber evidence="3 6">1.1.1.133</ecNumber>
    </recommendedName>
</protein>
<dbReference type="GO" id="GO:0008831">
    <property type="term" value="F:dTDP-4-dehydrorhamnose reductase activity"/>
    <property type="evidence" value="ECO:0007669"/>
    <property type="project" value="UniProtKB-EC"/>
</dbReference>
<evidence type="ECO:0000313" key="8">
    <source>
        <dbReference type="EMBL" id="MBB1487247.1"/>
    </source>
</evidence>
<dbReference type="EC" id="1.1.1.133" evidence="3 6"/>
<dbReference type="AlphaFoldDB" id="A0A839IS33"/>
<keyword evidence="6" id="KW-0521">NADP</keyword>
<dbReference type="InterPro" id="IPR029903">
    <property type="entry name" value="RmlD-like-bd"/>
</dbReference>
<name>A0A839IS33_9GAMM</name>
<evidence type="ECO:0000256" key="1">
    <source>
        <dbReference type="ARBA" id="ARBA00004781"/>
    </source>
</evidence>
<dbReference type="Pfam" id="PF04321">
    <property type="entry name" value="RmlD_sub_bind"/>
    <property type="match status" value="1"/>
</dbReference>
<dbReference type="PANTHER" id="PTHR10491">
    <property type="entry name" value="DTDP-4-DEHYDRORHAMNOSE REDUCTASE"/>
    <property type="match status" value="1"/>
</dbReference>
<comment type="pathway">
    <text evidence="1 6">Carbohydrate biosynthesis; dTDP-L-rhamnose biosynthesis.</text>
</comment>
<evidence type="ECO:0000259" key="7">
    <source>
        <dbReference type="Pfam" id="PF04321"/>
    </source>
</evidence>
<dbReference type="GO" id="GO:0019305">
    <property type="term" value="P:dTDP-rhamnose biosynthetic process"/>
    <property type="evidence" value="ECO:0007669"/>
    <property type="project" value="UniProtKB-UniPathway"/>
</dbReference>
<evidence type="ECO:0000256" key="4">
    <source>
        <dbReference type="ARBA" id="ARBA00017099"/>
    </source>
</evidence>